<dbReference type="EMBL" id="CAUM01000072">
    <property type="protein sequence ID" value="CCV05660.1"/>
    <property type="molecule type" value="Genomic_DNA"/>
</dbReference>
<dbReference type="Gene3D" id="6.10.250.730">
    <property type="match status" value="1"/>
</dbReference>
<dbReference type="RefSeq" id="WP_008874608.1">
    <property type="nucleotide sequence ID" value="NZ_CAUM01000072.1"/>
</dbReference>
<name>M5ENA4_9HYPH</name>
<keyword evidence="2" id="KW-1185">Reference proteome</keyword>
<sequence>MGKFLPITVKLLDGTSTIVSSICDAEAALQGQWPNKTAAVFKHAARLIAAAKDGTCNPAIAFAAFKAAAIDQRVLQPIKQRAALKILDEVTKDFTKLI</sequence>
<reference evidence="1 2" key="1">
    <citation type="submission" date="2013-02" db="EMBL/GenBank/DDBJ databases">
        <authorList>
            <person name="Genoscope - CEA"/>
        </authorList>
    </citation>
    <scope>NUCLEOTIDE SEQUENCE [LARGE SCALE GENOMIC DNA]</scope>
    <source>
        <strain evidence="1 2">STM 2683</strain>
    </source>
</reference>
<dbReference type="InterPro" id="IPR010385">
    <property type="entry name" value="DUF982"/>
</dbReference>
<gene>
    <name evidence="1" type="ORF">MESS2_1630017</name>
</gene>
<organism evidence="1 2">
    <name type="scientific">Mesorhizobium metallidurans STM 2683</name>
    <dbReference type="NCBI Taxonomy" id="1297569"/>
    <lineage>
        <taxon>Bacteria</taxon>
        <taxon>Pseudomonadati</taxon>
        <taxon>Pseudomonadota</taxon>
        <taxon>Alphaproteobacteria</taxon>
        <taxon>Hyphomicrobiales</taxon>
        <taxon>Phyllobacteriaceae</taxon>
        <taxon>Mesorhizobium</taxon>
    </lineage>
</organism>
<dbReference type="OrthoDB" id="8100242at2"/>
<evidence type="ECO:0000313" key="1">
    <source>
        <dbReference type="EMBL" id="CCV05660.1"/>
    </source>
</evidence>
<dbReference type="AlphaFoldDB" id="M5ENA4"/>
<comment type="caution">
    <text evidence="1">The sequence shown here is derived from an EMBL/GenBank/DDBJ whole genome shotgun (WGS) entry which is preliminary data.</text>
</comment>
<evidence type="ECO:0008006" key="3">
    <source>
        <dbReference type="Google" id="ProtNLM"/>
    </source>
</evidence>
<proteinExistence type="predicted"/>
<protein>
    <recommendedName>
        <fullName evidence="3">DUF982 domain-containing protein</fullName>
    </recommendedName>
</protein>
<dbReference type="Proteomes" id="UP000012062">
    <property type="component" value="Unassembled WGS sequence"/>
</dbReference>
<accession>M5ENA4</accession>
<dbReference type="Pfam" id="PF06169">
    <property type="entry name" value="DUF982"/>
    <property type="match status" value="1"/>
</dbReference>
<evidence type="ECO:0000313" key="2">
    <source>
        <dbReference type="Proteomes" id="UP000012062"/>
    </source>
</evidence>